<keyword evidence="2" id="KW-0472">Membrane</keyword>
<comment type="caution">
    <text evidence="3">The sequence shown here is derived from an EMBL/GenBank/DDBJ whole genome shotgun (WGS) entry which is preliminary data.</text>
</comment>
<evidence type="ECO:0000256" key="1">
    <source>
        <dbReference type="SAM" id="Coils"/>
    </source>
</evidence>
<dbReference type="RefSeq" id="WP_126991076.1">
    <property type="nucleotide sequence ID" value="NZ_JTFC01000032.1"/>
</dbReference>
<dbReference type="OrthoDB" id="2455472at2"/>
<organism evidence="3 4">
    <name type="scientific">Candidatus Kurthia intestinigallinarum</name>
    <dbReference type="NCBI Taxonomy" id="1562256"/>
    <lineage>
        <taxon>Bacteria</taxon>
        <taxon>Bacillati</taxon>
        <taxon>Bacillota</taxon>
        <taxon>Bacilli</taxon>
        <taxon>Bacillales</taxon>
        <taxon>Caryophanaceae</taxon>
        <taxon>Kurthia</taxon>
    </lineage>
</organism>
<proteinExistence type="predicted"/>
<evidence type="ECO:0000313" key="4">
    <source>
        <dbReference type="Proteomes" id="UP000288623"/>
    </source>
</evidence>
<keyword evidence="4" id="KW-1185">Reference proteome</keyword>
<dbReference type="AlphaFoldDB" id="A0A433RRT3"/>
<keyword evidence="1" id="KW-0175">Coiled coil</keyword>
<evidence type="ECO:0008006" key="5">
    <source>
        <dbReference type="Google" id="ProtNLM"/>
    </source>
</evidence>
<gene>
    <name evidence="3" type="ORF">QI30_13075</name>
</gene>
<reference evidence="3 4" key="1">
    <citation type="submission" date="2014-11" db="EMBL/GenBank/DDBJ databases">
        <title>Genome sequence and analysis of novel Kurthia sp.</title>
        <authorList>
            <person name="Lawson J.N."/>
            <person name="Gonzalez J.E."/>
            <person name="Rinauldi L."/>
            <person name="Xuan Z."/>
            <person name="Firman A."/>
            <person name="Shaddox L."/>
            <person name="Trudeau A."/>
            <person name="Shah S."/>
            <person name="Reiman D."/>
        </authorList>
    </citation>
    <scope>NUCLEOTIDE SEQUENCE [LARGE SCALE GENOMIC DNA]</scope>
    <source>
        <strain evidence="3 4">3B1D</strain>
    </source>
</reference>
<feature type="transmembrane region" description="Helical" evidence="2">
    <location>
        <begin position="20"/>
        <end position="41"/>
    </location>
</feature>
<accession>A0A433RRT3</accession>
<evidence type="ECO:0000256" key="2">
    <source>
        <dbReference type="SAM" id="Phobius"/>
    </source>
</evidence>
<keyword evidence="2" id="KW-1133">Transmembrane helix</keyword>
<sequence length="199" mass="22093">MAQEEAQQRAEKPKKKNPVLGLSIFVVVVIALFFGINYFLVHNDIQDAEKQSQKLATEIDHASEKIEEEQRKSEVILKEAAAFAKEEKLSLTPVFTALLKDGGSSAALTGITYDEKGMQLKMNFSTLQDATKYQKTLAQNTDVFTAVDMEKVAAYTPVAEDDLASKPEISSTARYQAVFNITLNKEKLQQAQQNKEGSN</sequence>
<dbReference type="EMBL" id="JTFC01000032">
    <property type="protein sequence ID" value="RUS54344.1"/>
    <property type="molecule type" value="Genomic_DNA"/>
</dbReference>
<feature type="coiled-coil region" evidence="1">
    <location>
        <begin position="45"/>
        <end position="79"/>
    </location>
</feature>
<protein>
    <recommendedName>
        <fullName evidence="5">Fimbrial assembly protein</fullName>
    </recommendedName>
</protein>
<name>A0A433RRT3_9BACL</name>
<dbReference type="Proteomes" id="UP000288623">
    <property type="component" value="Unassembled WGS sequence"/>
</dbReference>
<keyword evidence="2" id="KW-0812">Transmembrane</keyword>
<evidence type="ECO:0000313" key="3">
    <source>
        <dbReference type="EMBL" id="RUS54344.1"/>
    </source>
</evidence>